<reference evidence="1" key="1">
    <citation type="submission" date="2021-02" db="EMBL/GenBank/DDBJ databases">
        <title>Infant gut strain persistence is associated with maternal origin, phylogeny, and functional potential including surface adhesion and iron acquisition.</title>
        <authorList>
            <person name="Lou Y.C."/>
        </authorList>
    </citation>
    <scope>NUCLEOTIDE SEQUENCE</scope>
    <source>
        <strain evidence="1">L2_039_000G1_dasL2_039_000G1_maxbin2.maxbin.077</strain>
    </source>
</reference>
<protein>
    <submittedName>
        <fullName evidence="1">Uncharacterized protein</fullName>
    </submittedName>
</protein>
<sequence>MAGAFSLFLGIFGLGAAGAISAGQNAKIKKADYQYGEEHGLHGTSEVLQMRERVRKEWWSICGKTYNACERPASSYGDLSRTPWCYLKKRWFIDHLNKKGSLYDDLVVDDVTSVTF</sequence>
<comment type="caution">
    <text evidence="1">The sequence shown here is derived from an EMBL/GenBank/DDBJ whole genome shotgun (WGS) entry which is preliminary data.</text>
</comment>
<proteinExistence type="predicted"/>
<dbReference type="AlphaFoldDB" id="A0A9E1GME7"/>
<evidence type="ECO:0000313" key="2">
    <source>
        <dbReference type="Proteomes" id="UP000811365"/>
    </source>
</evidence>
<organism evidence="1 2">
    <name type="scientific">Faecalibacterium prausnitzii</name>
    <dbReference type="NCBI Taxonomy" id="853"/>
    <lineage>
        <taxon>Bacteria</taxon>
        <taxon>Bacillati</taxon>
        <taxon>Bacillota</taxon>
        <taxon>Clostridia</taxon>
        <taxon>Eubacteriales</taxon>
        <taxon>Oscillospiraceae</taxon>
        <taxon>Faecalibacterium</taxon>
    </lineage>
</organism>
<dbReference type="EMBL" id="JAGZYH010000073">
    <property type="protein sequence ID" value="MBS6623157.1"/>
    <property type="molecule type" value="Genomic_DNA"/>
</dbReference>
<name>A0A9E1GME7_9FIRM</name>
<accession>A0A9E1GME7</accession>
<gene>
    <name evidence="1" type="ORF">KH315_13535</name>
</gene>
<dbReference type="Proteomes" id="UP000811365">
    <property type="component" value="Unassembled WGS sequence"/>
</dbReference>
<evidence type="ECO:0000313" key="1">
    <source>
        <dbReference type="EMBL" id="MBS6623157.1"/>
    </source>
</evidence>